<dbReference type="AlphaFoldDB" id="A0A0R1QCQ6"/>
<organism evidence="1 2">
    <name type="scientific">Liquorilactobacillus uvarum DSM 19971</name>
    <dbReference type="NCBI Taxonomy" id="1423812"/>
    <lineage>
        <taxon>Bacteria</taxon>
        <taxon>Bacillati</taxon>
        <taxon>Bacillota</taxon>
        <taxon>Bacilli</taxon>
        <taxon>Lactobacillales</taxon>
        <taxon>Lactobacillaceae</taxon>
        <taxon>Liquorilactobacillus</taxon>
    </lineage>
</organism>
<proteinExistence type="predicted"/>
<dbReference type="PANTHER" id="PTHR46658">
    <property type="entry name" value="CYS OR MET METABOLISM PYRIDOXAL-PHOSPHATE-DEPENDENT ENZYME"/>
    <property type="match status" value="1"/>
</dbReference>
<keyword evidence="2" id="KW-1185">Reference proteome</keyword>
<dbReference type="InterPro" id="IPR015421">
    <property type="entry name" value="PyrdxlP-dep_Trfase_major"/>
</dbReference>
<dbReference type="EMBL" id="AZEG01000003">
    <property type="protein sequence ID" value="KRL38648.1"/>
    <property type="molecule type" value="Genomic_DNA"/>
</dbReference>
<gene>
    <name evidence="1" type="ORF">FD20_GL001365</name>
</gene>
<dbReference type="InterPro" id="IPR009651">
    <property type="entry name" value="Met_g_lyase_put"/>
</dbReference>
<dbReference type="Pfam" id="PF06838">
    <property type="entry name" value="Met_gamma_lyase"/>
    <property type="match status" value="1"/>
</dbReference>
<dbReference type="Proteomes" id="UP000051155">
    <property type="component" value="Unassembled WGS sequence"/>
</dbReference>
<evidence type="ECO:0000313" key="2">
    <source>
        <dbReference type="Proteomes" id="UP000051155"/>
    </source>
</evidence>
<dbReference type="InterPro" id="IPR015424">
    <property type="entry name" value="PyrdxlP-dep_Trfase"/>
</dbReference>
<dbReference type="PANTHER" id="PTHR46658:SF1">
    <property type="entry name" value="CYS OR MET METABOLISM PYRIDOXAL-PHOSPHATE-DEPENDENT ENZYME"/>
    <property type="match status" value="1"/>
</dbReference>
<name>A0A0R1QCQ6_9LACO</name>
<sequence>MTFSWKEKLPEKLQQKITDVEKQISERLSDIDEQVAYNQMRVLECFRKHHVAEEDFAGSTGYGYDDLGRDKLDAIYADYFHTEDAIVRPQLISGTHAITTSLFGILRPEDTLFYLTGMPYDTIQQVIGVVGNEPGNMKDYKIDFDYSPLLDNGEVDFETAGKKLRGNKKIKVVAIQRSRGYALRKSFTVAKIRKMISFVREILPEVVIFIDNCYGEFSEIQEPTEFGADLMAGSLYKNAGAGIAKTGAYIVGKKKLIKQVGNRLNVPGAGKNEGATIGHIRDMYHGFFIAPSVTGDAIKGAIFTSALLEKMNLDVSPKWDEPRTDLVQTVNLGKAQAMIDFCSAIQHYSPVNSFVDPIPSDMDGYEDKEIMASGSFTEGSTIELSSDGPMRAPYTLYIQGGLTYAHVKIAISNAVKETFFQKKIM</sequence>
<dbReference type="RefSeq" id="WP_057735974.1">
    <property type="nucleotide sequence ID" value="NZ_AZEG01000003.1"/>
</dbReference>
<dbReference type="SUPFAM" id="SSF53383">
    <property type="entry name" value="PLP-dependent transferases"/>
    <property type="match status" value="1"/>
</dbReference>
<evidence type="ECO:0000313" key="1">
    <source>
        <dbReference type="EMBL" id="KRL38648.1"/>
    </source>
</evidence>
<protein>
    <submittedName>
        <fullName evidence="1">Aluminum resistance protein</fullName>
    </submittedName>
</protein>
<accession>A0A0R1QCQ6</accession>
<dbReference type="OrthoDB" id="9764766at2"/>
<reference evidence="1 2" key="1">
    <citation type="journal article" date="2015" name="Genome Announc.">
        <title>Expanding the biotechnology potential of lactobacilli through comparative genomics of 213 strains and associated genera.</title>
        <authorList>
            <person name="Sun Z."/>
            <person name="Harris H.M."/>
            <person name="McCann A."/>
            <person name="Guo C."/>
            <person name="Argimon S."/>
            <person name="Zhang W."/>
            <person name="Yang X."/>
            <person name="Jeffery I.B."/>
            <person name="Cooney J.C."/>
            <person name="Kagawa T.F."/>
            <person name="Liu W."/>
            <person name="Song Y."/>
            <person name="Salvetti E."/>
            <person name="Wrobel A."/>
            <person name="Rasinkangas P."/>
            <person name="Parkhill J."/>
            <person name="Rea M.C."/>
            <person name="O'Sullivan O."/>
            <person name="Ritari J."/>
            <person name="Douillard F.P."/>
            <person name="Paul Ross R."/>
            <person name="Yang R."/>
            <person name="Briner A.E."/>
            <person name="Felis G.E."/>
            <person name="de Vos W.M."/>
            <person name="Barrangou R."/>
            <person name="Klaenhammer T.R."/>
            <person name="Caufield P.W."/>
            <person name="Cui Y."/>
            <person name="Zhang H."/>
            <person name="O'Toole P.W."/>
        </authorList>
    </citation>
    <scope>NUCLEOTIDE SEQUENCE [LARGE SCALE GENOMIC DNA]</scope>
    <source>
        <strain evidence="1 2">DSM 19971</strain>
    </source>
</reference>
<dbReference type="Gene3D" id="3.90.1150.60">
    <property type="entry name" value="Methioning gamme-lyase, C-terminal domain"/>
    <property type="match status" value="1"/>
</dbReference>
<comment type="caution">
    <text evidence="1">The sequence shown here is derived from an EMBL/GenBank/DDBJ whole genome shotgun (WGS) entry which is preliminary data.</text>
</comment>
<dbReference type="STRING" id="1423812.FD20_GL001365"/>
<dbReference type="Gene3D" id="3.40.640.10">
    <property type="entry name" value="Type I PLP-dependent aspartate aminotransferase-like (Major domain)"/>
    <property type="match status" value="1"/>
</dbReference>
<dbReference type="PATRIC" id="fig|1423812.3.peg.1454"/>